<feature type="region of interest" description="Disordered" evidence="2">
    <location>
        <begin position="740"/>
        <end position="783"/>
    </location>
</feature>
<dbReference type="InterPro" id="IPR029058">
    <property type="entry name" value="AB_hydrolase_fold"/>
</dbReference>
<dbReference type="PANTHER" id="PTHR23509">
    <property type="entry name" value="PA-PL1 PHOSPHOLIPASE FAMILY"/>
    <property type="match status" value="1"/>
</dbReference>
<evidence type="ECO:0000256" key="1">
    <source>
        <dbReference type="ARBA" id="ARBA00038464"/>
    </source>
</evidence>
<evidence type="ECO:0000313" key="4">
    <source>
        <dbReference type="WBParaSite" id="MCU_004083-RB"/>
    </source>
</evidence>
<feature type="domain" description="DDHD" evidence="3">
    <location>
        <begin position="602"/>
        <end position="830"/>
    </location>
</feature>
<dbReference type="PANTHER" id="PTHR23509:SF10">
    <property type="entry name" value="LD21067P"/>
    <property type="match status" value="1"/>
</dbReference>
<feature type="region of interest" description="Disordered" evidence="2">
    <location>
        <begin position="101"/>
        <end position="136"/>
    </location>
</feature>
<dbReference type="Pfam" id="PF23464">
    <property type="entry name" value="WWE_3"/>
    <property type="match status" value="1"/>
</dbReference>
<dbReference type="InterPro" id="IPR004177">
    <property type="entry name" value="DDHD_dom"/>
</dbReference>
<dbReference type="GO" id="GO:0004620">
    <property type="term" value="F:phospholipase activity"/>
    <property type="evidence" value="ECO:0007669"/>
    <property type="project" value="TreeGrafter"/>
</dbReference>
<dbReference type="InterPro" id="IPR058055">
    <property type="entry name" value="PA-PLA1"/>
</dbReference>
<dbReference type="InterPro" id="IPR057825">
    <property type="entry name" value="WWE_SEC23-DDH2"/>
</dbReference>
<dbReference type="SMART" id="SM01127">
    <property type="entry name" value="DDHD"/>
    <property type="match status" value="1"/>
</dbReference>
<comment type="similarity">
    <text evidence="1">Belongs to the PA-PLA1 family.</text>
</comment>
<sequence length="966" mass="106169">MYQPTDPRLPSSLHKVESKSRLTLNFNPANLPVLPNLVPPLVPVTTVPSNNPPYVGEENRTTIEAPPVVVPPCPIHVSAQVPISSGRPTCSLRSRYVLPPQFSQKTESPPVSSGDENTAPQTTFPNPPPAQSEEPFSTMTILPTPSYFDVSATSPEEPASGQAIKEAPQPVSAHWFYSTRTATHGVVWWPFDRVDSNRLEAAATTTNLLSVEGTTADSSNPTVAVRGGRYDVFLRERVCKPIYWTTDDEEAGEVRRVTWFYRPQDEQRVLPFSEKMSTTLEEYYRRTVESDSWGEKLLLPVDDNPDDMATYIFHNDRAMVQYRNGCFSSDSALNLGGTDGPSSFALCSYLYRGLRDDLESQIPDGDPRPIEHVVFVVHGIGSIYNMRGEGLIECVNDMRKTATSLLASHFADAKKGRVEFLPVRWHSSLHSETTGINNQLKRVTLRSIPKLRNYTNGTLTDILFYTSPKYCQHIIDTVASTIKHLRQLFLRRNPDFTGDFSVAGHSLGSVIVFDLLAHQRRTPSSTPSLSSFSAGPEDDDDWSLVDGTSPYPLATSELASQLTLAANLSEDQLRRVMNVVSGAVGVSRSTGVGLPMVNYPQLGFPLNTCFLLGSPLSIFLTARGTDRLPHDFRLPSCSACVNVFHPFDPVAYRLETMIVPDFKHCAVLMPHHKGRKRIHLELKDNIARVSADITSRVYQSLRSTWRTLQEFASAHTAPVETEASATDESDAIKQVLSRLSDGVGGESRSKGGCNENDDGEDGDEDNDDDDDETTDSTAFPSQLNQGRRIDYVLQEGPLESLNDYLFALSSHAVYWDSQDCVLFMLNQIFTNAAASMPTGVAAPHEHPSTSNQNALTVAGLRGTGTLTRRASPRGELVGATTPTGLQHSASIPVFGQTPSGLPHNHPQHYLPWQTPLFNPSPAPSTTSLRSQHAEPNRAGQSAFEADAPRFADEVKTASLIEIDLAP</sequence>
<protein>
    <submittedName>
        <fullName evidence="4">DDHD domain-containing protein</fullName>
    </submittedName>
</protein>
<accession>A0A5K3F111</accession>
<reference evidence="4" key="1">
    <citation type="submission" date="2019-11" db="UniProtKB">
        <authorList>
            <consortium name="WormBaseParasite"/>
        </authorList>
    </citation>
    <scope>IDENTIFICATION</scope>
</reference>
<proteinExistence type="inferred from homology"/>
<organism evidence="4">
    <name type="scientific">Mesocestoides corti</name>
    <name type="common">Flatworm</name>
    <dbReference type="NCBI Taxonomy" id="53468"/>
    <lineage>
        <taxon>Eukaryota</taxon>
        <taxon>Metazoa</taxon>
        <taxon>Spiralia</taxon>
        <taxon>Lophotrochozoa</taxon>
        <taxon>Platyhelminthes</taxon>
        <taxon>Cestoda</taxon>
        <taxon>Eucestoda</taxon>
        <taxon>Cyclophyllidea</taxon>
        <taxon>Mesocestoididae</taxon>
        <taxon>Mesocestoides</taxon>
    </lineage>
</organism>
<feature type="compositionally biased region" description="Polar residues" evidence="2">
    <location>
        <begin position="101"/>
        <end position="124"/>
    </location>
</feature>
<evidence type="ECO:0000259" key="3">
    <source>
        <dbReference type="PROSITE" id="PS51043"/>
    </source>
</evidence>
<dbReference type="GO" id="GO:0030134">
    <property type="term" value="C:COPII-coated ER to Golgi transport vesicle"/>
    <property type="evidence" value="ECO:0007669"/>
    <property type="project" value="TreeGrafter"/>
</dbReference>
<dbReference type="WBParaSite" id="MCU_004083-RB">
    <property type="protein sequence ID" value="MCU_004083-RB"/>
    <property type="gene ID" value="MCU_004083"/>
</dbReference>
<dbReference type="SUPFAM" id="SSF53474">
    <property type="entry name" value="alpha/beta-Hydrolases"/>
    <property type="match status" value="1"/>
</dbReference>
<dbReference type="GO" id="GO:0046872">
    <property type="term" value="F:metal ion binding"/>
    <property type="evidence" value="ECO:0007669"/>
    <property type="project" value="InterPro"/>
</dbReference>
<dbReference type="Pfam" id="PF02862">
    <property type="entry name" value="DDHD"/>
    <property type="match status" value="1"/>
</dbReference>
<feature type="region of interest" description="Disordered" evidence="2">
    <location>
        <begin position="914"/>
        <end position="946"/>
    </location>
</feature>
<name>A0A5K3F111_MESCO</name>
<feature type="compositionally biased region" description="Acidic residues" evidence="2">
    <location>
        <begin position="755"/>
        <end position="774"/>
    </location>
</feature>
<dbReference type="PROSITE" id="PS51043">
    <property type="entry name" value="DDHD"/>
    <property type="match status" value="1"/>
</dbReference>
<dbReference type="AlphaFoldDB" id="A0A5K3F111"/>
<evidence type="ECO:0000256" key="2">
    <source>
        <dbReference type="SAM" id="MobiDB-lite"/>
    </source>
</evidence>